<dbReference type="PANTHER" id="PTHR45913:SF19">
    <property type="entry name" value="LOW QUALITY PROTEIN: ZINC FINGER BED DOMAIN-CONTAINING PROTEIN 5-LIKE"/>
    <property type="match status" value="1"/>
</dbReference>
<evidence type="ECO:0008006" key="3">
    <source>
        <dbReference type="Google" id="ProtNLM"/>
    </source>
</evidence>
<organism evidence="1 2">
    <name type="scientific">Cinara cedri</name>
    <dbReference type="NCBI Taxonomy" id="506608"/>
    <lineage>
        <taxon>Eukaryota</taxon>
        <taxon>Metazoa</taxon>
        <taxon>Ecdysozoa</taxon>
        <taxon>Arthropoda</taxon>
        <taxon>Hexapoda</taxon>
        <taxon>Insecta</taxon>
        <taxon>Pterygota</taxon>
        <taxon>Neoptera</taxon>
        <taxon>Paraneoptera</taxon>
        <taxon>Hemiptera</taxon>
        <taxon>Sternorrhyncha</taxon>
        <taxon>Aphidomorpha</taxon>
        <taxon>Aphidoidea</taxon>
        <taxon>Aphididae</taxon>
        <taxon>Lachninae</taxon>
        <taxon>Cinara</taxon>
    </lineage>
</organism>
<evidence type="ECO:0000313" key="1">
    <source>
        <dbReference type="EMBL" id="VVC42324.1"/>
    </source>
</evidence>
<dbReference type="OrthoDB" id="6609733at2759"/>
<dbReference type="Proteomes" id="UP000325440">
    <property type="component" value="Unassembled WGS sequence"/>
</dbReference>
<protein>
    <recommendedName>
        <fullName evidence="3">Zinc finger BED domain-containing protein 5</fullName>
    </recommendedName>
</protein>
<reference evidence="1 2" key="1">
    <citation type="submission" date="2019-08" db="EMBL/GenBank/DDBJ databases">
        <authorList>
            <person name="Alioto T."/>
            <person name="Alioto T."/>
            <person name="Gomez Garrido J."/>
        </authorList>
    </citation>
    <scope>NUCLEOTIDE SEQUENCE [LARGE SCALE GENOMIC DNA]</scope>
</reference>
<sequence length="168" mass="19846">MDAEHECLLLHTELRWLSRGKVLMGVFELKEELLEFYSTEGNMIFCELLKNEKWCAMLAYLANIFNYINSVNINMQGQDKINKYFPEIEIANYDWIRNPFSSLCTLSFNLRSQEEEELISISVNRSLKIKFSEESIEEFWISMKELFSKISKKALIILLQFLTLYLAS</sequence>
<evidence type="ECO:0000313" key="2">
    <source>
        <dbReference type="Proteomes" id="UP000325440"/>
    </source>
</evidence>
<dbReference type="AlphaFoldDB" id="A0A5E4NBU5"/>
<name>A0A5E4NBU5_9HEMI</name>
<accession>A0A5E4NBU5</accession>
<gene>
    <name evidence="1" type="ORF">CINCED_3A017947</name>
</gene>
<keyword evidence="2" id="KW-1185">Reference proteome</keyword>
<dbReference type="EMBL" id="CABPRJ010001945">
    <property type="protein sequence ID" value="VVC42324.1"/>
    <property type="molecule type" value="Genomic_DNA"/>
</dbReference>
<dbReference type="PANTHER" id="PTHR45913">
    <property type="entry name" value="EPM2A-INTERACTING PROTEIN 1"/>
    <property type="match status" value="1"/>
</dbReference>
<proteinExistence type="predicted"/>